<dbReference type="EMBL" id="WUBJ01000005">
    <property type="protein sequence ID" value="MWV56368.1"/>
    <property type="molecule type" value="Genomic_DNA"/>
</dbReference>
<proteinExistence type="predicted"/>
<dbReference type="EMBL" id="WLCG01000006">
    <property type="protein sequence ID" value="MTB64327.1"/>
    <property type="molecule type" value="Genomic_DNA"/>
</dbReference>
<comment type="caution">
    <text evidence="2">The sequence shown here is derived from an EMBL/GenBank/DDBJ whole genome shotgun (WGS) entry which is preliminary data.</text>
</comment>
<reference evidence="1 3" key="2">
    <citation type="submission" date="2019-11" db="EMBL/GenBank/DDBJ databases">
        <title>Streptococcis sp. isolated from the respiratory tract of Marmot.</title>
        <authorList>
            <person name="Zhang G."/>
        </authorList>
    </citation>
    <scope>NUCLEOTIDE SEQUENCE [LARGE SCALE GENOMIC DNA]</scope>
    <source>
        <strain evidence="3">zg-86</strain>
        <strain evidence="1">Zg-86</strain>
    </source>
</reference>
<accession>A0A6I4RC87</accession>
<reference evidence="2 4" key="1">
    <citation type="submission" date="2019-10" db="EMBL/GenBank/DDBJ databases">
        <title>Streptococcis sp, isolated from the respiratory tract of Marmot.</title>
        <authorList>
            <person name="Zhang G."/>
        </authorList>
    </citation>
    <scope>NUCLEOTIDE SEQUENCE [LARGE SCALE GENOMIC DNA]</scope>
    <source>
        <strain evidence="4">zg-70</strain>
        <strain evidence="2">Zg-70</strain>
    </source>
</reference>
<evidence type="ECO:0000313" key="3">
    <source>
        <dbReference type="Proteomes" id="UP000435060"/>
    </source>
</evidence>
<protein>
    <recommendedName>
        <fullName evidence="5">ATP-binding protein</fullName>
    </recommendedName>
</protein>
<keyword evidence="3" id="KW-1185">Reference proteome</keyword>
<evidence type="ECO:0008006" key="5">
    <source>
        <dbReference type="Google" id="ProtNLM"/>
    </source>
</evidence>
<evidence type="ECO:0000313" key="1">
    <source>
        <dbReference type="EMBL" id="MTB64327.1"/>
    </source>
</evidence>
<dbReference type="AlphaFoldDB" id="A0A6I4RC87"/>
<sequence length="217" mass="25390">MMRMQTRFPLVADDELIVGENPEMRLYDEGDLISNIRGPYQEREFVQEGSPYPIQNEPKAEDSLLPPLFEAKPSLYSRKDRYQKPVSKTPIKTQGQLAREMAREDLKKKRSASYLHQEKPHPVTPTKQQVTAPLVEKKVPHLTKLANRLRQTDYILADMPAVYPLKKEERGQERPIAKNSYDFLKKSQVYNYPDRKVQRERQLAQELNLTHMEEGLE</sequence>
<evidence type="ECO:0000313" key="2">
    <source>
        <dbReference type="EMBL" id="MWV56368.1"/>
    </source>
</evidence>
<gene>
    <name evidence="1" type="ORF">GGG87_04875</name>
    <name evidence="2" type="ORF">GGH11_05205</name>
</gene>
<dbReference type="RefSeq" id="WP_154608307.1">
    <property type="nucleotide sequence ID" value="NZ_CP072115.1"/>
</dbReference>
<dbReference type="Proteomes" id="UP000435423">
    <property type="component" value="Unassembled WGS sequence"/>
</dbReference>
<evidence type="ECO:0000313" key="4">
    <source>
        <dbReference type="Proteomes" id="UP000435423"/>
    </source>
</evidence>
<name>A0A6I4RC87_9STRE</name>
<dbReference type="Proteomes" id="UP000435060">
    <property type="component" value="Unassembled WGS sequence"/>
</dbReference>
<organism evidence="2 4">
    <name type="scientific">Streptococcus zhangguiae</name>
    <dbReference type="NCBI Taxonomy" id="2664091"/>
    <lineage>
        <taxon>Bacteria</taxon>
        <taxon>Bacillati</taxon>
        <taxon>Bacillota</taxon>
        <taxon>Bacilli</taxon>
        <taxon>Lactobacillales</taxon>
        <taxon>Streptococcaceae</taxon>
        <taxon>Streptococcus</taxon>
    </lineage>
</organism>